<feature type="compositionally biased region" description="Basic and acidic residues" evidence="1">
    <location>
        <begin position="77"/>
        <end position="88"/>
    </location>
</feature>
<feature type="compositionally biased region" description="Basic and acidic residues" evidence="1">
    <location>
        <begin position="45"/>
        <end position="70"/>
    </location>
</feature>
<evidence type="ECO:0000313" key="2">
    <source>
        <dbReference type="EMBL" id="QXE07134.1"/>
    </source>
</evidence>
<dbReference type="Proteomes" id="UP000179860">
    <property type="component" value="Chromosome 1"/>
</dbReference>
<dbReference type="AlphaFoldDB" id="A0A8F4KHD0"/>
<protein>
    <submittedName>
        <fullName evidence="2">Uncharacterized protein</fullName>
    </submittedName>
</protein>
<evidence type="ECO:0000313" key="3">
    <source>
        <dbReference type="Proteomes" id="UP000179860"/>
    </source>
</evidence>
<gene>
    <name evidence="2" type="ORF">BJG93_35350</name>
</gene>
<dbReference type="RefSeq" id="WP_154671845.1">
    <property type="nucleotide sequence ID" value="NZ_CP017561.2"/>
</dbReference>
<evidence type="ECO:0000256" key="1">
    <source>
        <dbReference type="SAM" id="MobiDB-lite"/>
    </source>
</evidence>
<feature type="region of interest" description="Disordered" evidence="1">
    <location>
        <begin position="45"/>
        <end position="88"/>
    </location>
</feature>
<proteinExistence type="predicted"/>
<dbReference type="KEGG" id="pspw:BJG93_35350"/>
<reference evidence="2" key="1">
    <citation type="submission" date="2016-09" db="EMBL/GenBank/DDBJ databases">
        <title>The Complete Genome of Burkholderia sprentiae wsm5005.</title>
        <authorList>
            <person name="De Meyer S."/>
            <person name="Wang P."/>
            <person name="Terpolilli J."/>
        </authorList>
    </citation>
    <scope>NUCLEOTIDE SEQUENCE [LARGE SCALE GENOMIC DNA]</scope>
    <source>
        <strain evidence="2">WSM5005</strain>
    </source>
</reference>
<name>A0A8F4KHD0_9BURK</name>
<dbReference type="EMBL" id="CP017561">
    <property type="protein sequence ID" value="QXE07134.1"/>
    <property type="molecule type" value="Genomic_DNA"/>
</dbReference>
<organism evidence="2 3">
    <name type="scientific">Paraburkholderia sprentiae WSM5005</name>
    <dbReference type="NCBI Taxonomy" id="754502"/>
    <lineage>
        <taxon>Bacteria</taxon>
        <taxon>Pseudomonadati</taxon>
        <taxon>Pseudomonadota</taxon>
        <taxon>Betaproteobacteria</taxon>
        <taxon>Burkholderiales</taxon>
        <taxon>Burkholderiaceae</taxon>
        <taxon>Paraburkholderia</taxon>
    </lineage>
</organism>
<keyword evidence="3" id="KW-1185">Reference proteome</keyword>
<accession>A0A8F4KHD0</accession>
<sequence length="88" mass="10068">MKITQFFQYAEREADLVEAPLPARRGITVRRGMVIPGLVERSSRWPMDSEKESQRAGKLLQSRERADAVSRRALTRLSRDDDAPRLGD</sequence>